<evidence type="ECO:0000256" key="4">
    <source>
        <dbReference type="ARBA" id="ARBA00022643"/>
    </source>
</evidence>
<dbReference type="GO" id="GO:0016491">
    <property type="term" value="F:oxidoreductase activity"/>
    <property type="evidence" value="ECO:0007669"/>
    <property type="project" value="UniProtKB-KW"/>
</dbReference>
<name>A0A8I0T5N7_9GAMM</name>
<evidence type="ECO:0000256" key="5">
    <source>
        <dbReference type="ARBA" id="ARBA00023002"/>
    </source>
</evidence>
<keyword evidence="4" id="KW-0288">FMN</keyword>
<sequence>MNITQLESLLNWRYAVRKFSDQPVEQAKVDKLIELTGLSASSYGLQSYKILQITCHRTKQAMFPYSYGQQKVVDNSHLLLFAADMSPLNSQVEHYMDNFRRQRDLTEDTYLTMETGIKSALSGMNKDAQYIWCSEQIHLAVGTLLVAAASLEIDACPITGIEKGEIDKILGLEAMHLRTVLVVPLGIRCSSDKNATAPKVRKTQAKLSIEMTL</sequence>
<keyword evidence="3" id="KW-0285">Flavoprotein</keyword>
<evidence type="ECO:0000313" key="8">
    <source>
        <dbReference type="Proteomes" id="UP000660708"/>
    </source>
</evidence>
<dbReference type="Pfam" id="PF00881">
    <property type="entry name" value="Nitroreductase"/>
    <property type="match status" value="1"/>
</dbReference>
<dbReference type="PANTHER" id="PTHR43673:SF2">
    <property type="entry name" value="NITROREDUCTASE"/>
    <property type="match status" value="1"/>
</dbReference>
<comment type="cofactor">
    <cofactor evidence="1">
        <name>FMN</name>
        <dbReference type="ChEBI" id="CHEBI:58210"/>
    </cofactor>
</comment>
<dbReference type="Proteomes" id="UP000660708">
    <property type="component" value="Unassembled WGS sequence"/>
</dbReference>
<dbReference type="SUPFAM" id="SSF55469">
    <property type="entry name" value="FMN-dependent nitroreductase-like"/>
    <property type="match status" value="1"/>
</dbReference>
<gene>
    <name evidence="7" type="ORF">PPEP_b0481</name>
</gene>
<reference evidence="7 8" key="1">
    <citation type="submission" date="2015-06" db="EMBL/GenBank/DDBJ databases">
        <title>Genome sequence of Pseudoalteromonas peptidolytica.</title>
        <authorList>
            <person name="Xie B.-B."/>
            <person name="Rong J.-C."/>
            <person name="Qin Q.-L."/>
            <person name="Zhang Y.-Z."/>
        </authorList>
    </citation>
    <scope>NUCLEOTIDE SEQUENCE [LARGE SCALE GENOMIC DNA]</scope>
    <source>
        <strain evidence="7 8">F12-50-A1</strain>
    </source>
</reference>
<dbReference type="PANTHER" id="PTHR43673">
    <property type="entry name" value="NAD(P)H NITROREDUCTASE YDGI-RELATED"/>
    <property type="match status" value="1"/>
</dbReference>
<evidence type="ECO:0000256" key="1">
    <source>
        <dbReference type="ARBA" id="ARBA00001917"/>
    </source>
</evidence>
<comment type="caution">
    <text evidence="7">The sequence shown here is derived from an EMBL/GenBank/DDBJ whole genome shotgun (WGS) entry which is preliminary data.</text>
</comment>
<evidence type="ECO:0000256" key="3">
    <source>
        <dbReference type="ARBA" id="ARBA00022630"/>
    </source>
</evidence>
<protein>
    <recommendedName>
        <fullName evidence="6">Nitroreductase domain-containing protein</fullName>
    </recommendedName>
</protein>
<dbReference type="EMBL" id="AQHF01000034">
    <property type="protein sequence ID" value="MBE0348676.1"/>
    <property type="molecule type" value="Genomic_DNA"/>
</dbReference>
<keyword evidence="8" id="KW-1185">Reference proteome</keyword>
<feature type="domain" description="Nitroreductase" evidence="6">
    <location>
        <begin position="11"/>
        <end position="186"/>
    </location>
</feature>
<evidence type="ECO:0000259" key="6">
    <source>
        <dbReference type="Pfam" id="PF00881"/>
    </source>
</evidence>
<dbReference type="RefSeq" id="WP_125253179.1">
    <property type="nucleotide sequence ID" value="NZ_AQHF01000034.1"/>
</dbReference>
<organism evidence="7 8">
    <name type="scientific">Pseudoalteromonas peptidolytica F12-50-A1</name>
    <dbReference type="NCBI Taxonomy" id="1315280"/>
    <lineage>
        <taxon>Bacteria</taxon>
        <taxon>Pseudomonadati</taxon>
        <taxon>Pseudomonadota</taxon>
        <taxon>Gammaproteobacteria</taxon>
        <taxon>Alteromonadales</taxon>
        <taxon>Pseudoalteromonadaceae</taxon>
        <taxon>Pseudoalteromonas</taxon>
    </lineage>
</organism>
<accession>A0A8I0T5N7</accession>
<dbReference type="InterPro" id="IPR029479">
    <property type="entry name" value="Nitroreductase"/>
</dbReference>
<dbReference type="Gene3D" id="3.40.109.10">
    <property type="entry name" value="NADH Oxidase"/>
    <property type="match status" value="1"/>
</dbReference>
<dbReference type="AlphaFoldDB" id="A0A8I0T5N7"/>
<evidence type="ECO:0000256" key="2">
    <source>
        <dbReference type="ARBA" id="ARBA00007118"/>
    </source>
</evidence>
<evidence type="ECO:0000313" key="7">
    <source>
        <dbReference type="EMBL" id="MBE0348676.1"/>
    </source>
</evidence>
<comment type="similarity">
    <text evidence="2">Belongs to the nitroreductase family.</text>
</comment>
<dbReference type="InterPro" id="IPR000415">
    <property type="entry name" value="Nitroreductase-like"/>
</dbReference>
<keyword evidence="5" id="KW-0560">Oxidoreductase</keyword>
<proteinExistence type="inferred from homology"/>